<dbReference type="Gene3D" id="2.60.120.10">
    <property type="entry name" value="Jelly Rolls"/>
    <property type="match status" value="1"/>
</dbReference>
<evidence type="ECO:0000313" key="3">
    <source>
        <dbReference type="EMBL" id="TCU92152.1"/>
    </source>
</evidence>
<evidence type="ECO:0000313" key="4">
    <source>
        <dbReference type="Proteomes" id="UP000295110"/>
    </source>
</evidence>
<dbReference type="EMBL" id="SMBU01000023">
    <property type="protein sequence ID" value="TCU92152.1"/>
    <property type="molecule type" value="Genomic_DNA"/>
</dbReference>
<feature type="domain" description="Cupin type-2" evidence="2">
    <location>
        <begin position="56"/>
        <end position="125"/>
    </location>
</feature>
<comment type="caution">
    <text evidence="3">The sequence shown here is derived from an EMBL/GenBank/DDBJ whole genome shotgun (WGS) entry which is preliminary data.</text>
</comment>
<dbReference type="Pfam" id="PF07883">
    <property type="entry name" value="Cupin_2"/>
    <property type="match status" value="1"/>
</dbReference>
<keyword evidence="1" id="KW-0732">Signal</keyword>
<dbReference type="InterPro" id="IPR014710">
    <property type="entry name" value="RmlC-like_jellyroll"/>
</dbReference>
<dbReference type="InterPro" id="IPR011051">
    <property type="entry name" value="RmlC_Cupin_sf"/>
</dbReference>
<dbReference type="AlphaFoldDB" id="A0A4R3UMQ7"/>
<evidence type="ECO:0000259" key="2">
    <source>
        <dbReference type="Pfam" id="PF07883"/>
    </source>
</evidence>
<organism evidence="3 4">
    <name type="scientific">Roseateles saccharophilus</name>
    <name type="common">Pseudomonas saccharophila</name>
    <dbReference type="NCBI Taxonomy" id="304"/>
    <lineage>
        <taxon>Bacteria</taxon>
        <taxon>Pseudomonadati</taxon>
        <taxon>Pseudomonadota</taxon>
        <taxon>Betaproteobacteria</taxon>
        <taxon>Burkholderiales</taxon>
        <taxon>Sphaerotilaceae</taxon>
        <taxon>Roseateles</taxon>
    </lineage>
</organism>
<dbReference type="SUPFAM" id="SSF51182">
    <property type="entry name" value="RmlC-like cupins"/>
    <property type="match status" value="1"/>
</dbReference>
<accession>A0A4R3UMQ7</accession>
<feature type="signal peptide" evidence="1">
    <location>
        <begin position="1"/>
        <end position="28"/>
    </location>
</feature>
<evidence type="ECO:0000256" key="1">
    <source>
        <dbReference type="SAM" id="SignalP"/>
    </source>
</evidence>
<gene>
    <name evidence="3" type="ORF">EV671_102318</name>
</gene>
<name>A0A4R3UMQ7_ROSSA</name>
<dbReference type="PANTHER" id="PTHR38599:SF1">
    <property type="entry name" value="CUPIN DOMAIN PROTEIN (AFU_ORTHOLOGUE AFUA_3G13620)"/>
    <property type="match status" value="1"/>
</dbReference>
<dbReference type="InterPro" id="IPR013096">
    <property type="entry name" value="Cupin_2"/>
</dbReference>
<reference evidence="3 4" key="1">
    <citation type="submission" date="2019-03" db="EMBL/GenBank/DDBJ databases">
        <title>Genomic Encyclopedia of Type Strains, Phase IV (KMG-IV): sequencing the most valuable type-strain genomes for metagenomic binning, comparative biology and taxonomic classification.</title>
        <authorList>
            <person name="Goeker M."/>
        </authorList>
    </citation>
    <scope>NUCLEOTIDE SEQUENCE [LARGE SCALE GENOMIC DNA]</scope>
    <source>
        <strain evidence="3 4">DSM 654</strain>
    </source>
</reference>
<keyword evidence="4" id="KW-1185">Reference proteome</keyword>
<dbReference type="Proteomes" id="UP000295110">
    <property type="component" value="Unassembled WGS sequence"/>
</dbReference>
<protein>
    <submittedName>
        <fullName evidence="3">Cupin domain</fullName>
    </submittedName>
</protein>
<sequence>MAPTRLRFVAAATLTAALGIAGTWIASAQTAPVAIKRNILLRQDLSVPDREGVMALVELPPGAAEGPHTHPADAFIFVLDGAISLENEGAPTTTFKAGDVFHIFPGKVHQATNSGSVPAKLAVVFVTEKGRPLTTPVK</sequence>
<dbReference type="CDD" id="cd02235">
    <property type="entry name" value="cupin_BLL4011-like"/>
    <property type="match status" value="1"/>
</dbReference>
<proteinExistence type="predicted"/>
<feature type="chain" id="PRO_5020710100" evidence="1">
    <location>
        <begin position="29"/>
        <end position="138"/>
    </location>
</feature>
<dbReference type="OrthoDB" id="9793521at2"/>
<dbReference type="RefSeq" id="WP_132574015.1">
    <property type="nucleotide sequence ID" value="NZ_CBCSGL010000020.1"/>
</dbReference>
<dbReference type="PANTHER" id="PTHR38599">
    <property type="entry name" value="CUPIN DOMAIN PROTEIN (AFU_ORTHOLOGUE AFUA_3G13620)"/>
    <property type="match status" value="1"/>
</dbReference>